<dbReference type="AlphaFoldDB" id="A0A0N4VR52"/>
<dbReference type="WBParaSite" id="EVEC_0001351401-mRNA-1">
    <property type="protein sequence ID" value="EVEC_0001351401-mRNA-1"/>
    <property type="gene ID" value="EVEC_0001351401"/>
</dbReference>
<proteinExistence type="predicted"/>
<dbReference type="InterPro" id="IPR013761">
    <property type="entry name" value="SAM/pointed_sf"/>
</dbReference>
<evidence type="ECO:0000313" key="4">
    <source>
        <dbReference type="WBParaSite" id="EVEC_0001351401-mRNA-1"/>
    </source>
</evidence>
<dbReference type="STRING" id="51028.A0A0N4VR52"/>
<reference evidence="2 3" key="2">
    <citation type="submission" date="2018-10" db="EMBL/GenBank/DDBJ databases">
        <authorList>
            <consortium name="Pathogen Informatics"/>
        </authorList>
    </citation>
    <scope>NUCLEOTIDE SEQUENCE [LARGE SCALE GENOMIC DNA]</scope>
</reference>
<dbReference type="Proteomes" id="UP000274131">
    <property type="component" value="Unassembled WGS sequence"/>
</dbReference>
<organism evidence="4">
    <name type="scientific">Enterobius vermicularis</name>
    <name type="common">Human pinworm</name>
    <dbReference type="NCBI Taxonomy" id="51028"/>
    <lineage>
        <taxon>Eukaryota</taxon>
        <taxon>Metazoa</taxon>
        <taxon>Ecdysozoa</taxon>
        <taxon>Nematoda</taxon>
        <taxon>Chromadorea</taxon>
        <taxon>Rhabditida</taxon>
        <taxon>Spirurina</taxon>
        <taxon>Oxyuridomorpha</taxon>
        <taxon>Oxyuroidea</taxon>
        <taxon>Oxyuridae</taxon>
        <taxon>Enterobius</taxon>
    </lineage>
</organism>
<feature type="compositionally biased region" description="Polar residues" evidence="1">
    <location>
        <begin position="185"/>
        <end position="205"/>
    </location>
</feature>
<feature type="region of interest" description="Disordered" evidence="1">
    <location>
        <begin position="178"/>
        <end position="205"/>
    </location>
</feature>
<dbReference type="EMBL" id="UXUI01015718">
    <property type="protein sequence ID" value="VDD97897.1"/>
    <property type="molecule type" value="Genomic_DNA"/>
</dbReference>
<keyword evidence="3" id="KW-1185">Reference proteome</keyword>
<reference evidence="4" key="1">
    <citation type="submission" date="2017-02" db="UniProtKB">
        <authorList>
            <consortium name="WormBaseParasite"/>
        </authorList>
    </citation>
    <scope>IDENTIFICATION</scope>
</reference>
<gene>
    <name evidence="2" type="ORF">EVEC_LOCUS12648</name>
</gene>
<evidence type="ECO:0000313" key="2">
    <source>
        <dbReference type="EMBL" id="VDD97897.1"/>
    </source>
</evidence>
<sequence>MPLNALSSVVVATTGTPPEFDWSAEIEKNLTAVERIGKMLIAERFKAKKGPGADLALMSREAELIRCVSRIYVLNSIHRVSRFPPLAQWLLYVNLAPTEMRALLERVRTIQELAALNDKQIVDMCESLRFHAENRRRLRKSSYSLKRYILKWQSDGIEPLRVFSDKDLAWLSFDYSTPSRERSNISESGTDITEQQDSCASDSGS</sequence>
<protein>
    <submittedName>
        <fullName evidence="4">SAM_KSR1 domain-containing protein</fullName>
    </submittedName>
</protein>
<accession>A0A0N4VR52</accession>
<evidence type="ECO:0000256" key="1">
    <source>
        <dbReference type="SAM" id="MobiDB-lite"/>
    </source>
</evidence>
<dbReference type="Gene3D" id="1.10.150.50">
    <property type="entry name" value="Transcription Factor, Ets-1"/>
    <property type="match status" value="1"/>
</dbReference>
<name>A0A0N4VR52_ENTVE</name>
<evidence type="ECO:0000313" key="3">
    <source>
        <dbReference type="Proteomes" id="UP000274131"/>
    </source>
</evidence>